<keyword evidence="1" id="KW-0479">Metal-binding</keyword>
<name>A0A225WP07_9STRA</name>
<dbReference type="Gene3D" id="3.30.40.10">
    <property type="entry name" value="Zinc/RING finger domain, C3HC4 (zinc finger)"/>
    <property type="match status" value="1"/>
</dbReference>
<evidence type="ECO:0000313" key="4">
    <source>
        <dbReference type="EMBL" id="OWZ19405.1"/>
    </source>
</evidence>
<evidence type="ECO:0000313" key="5">
    <source>
        <dbReference type="Proteomes" id="UP000198211"/>
    </source>
</evidence>
<organism evidence="4 5">
    <name type="scientific">Phytophthora megakarya</name>
    <dbReference type="NCBI Taxonomy" id="4795"/>
    <lineage>
        <taxon>Eukaryota</taxon>
        <taxon>Sar</taxon>
        <taxon>Stramenopiles</taxon>
        <taxon>Oomycota</taxon>
        <taxon>Peronosporomycetes</taxon>
        <taxon>Peronosporales</taxon>
        <taxon>Peronosporaceae</taxon>
        <taxon>Phytophthora</taxon>
    </lineage>
</organism>
<dbReference type="InterPro" id="IPR013083">
    <property type="entry name" value="Znf_RING/FYVE/PHD"/>
</dbReference>
<reference evidence="5" key="1">
    <citation type="submission" date="2017-03" db="EMBL/GenBank/DDBJ databases">
        <title>Phytopthora megakarya and P. palmivora, two closely related causual agents of cacao black pod achieved similar genome size and gene model numbers by different mechanisms.</title>
        <authorList>
            <person name="Ali S."/>
            <person name="Shao J."/>
            <person name="Larry D.J."/>
            <person name="Kronmiller B."/>
            <person name="Shen D."/>
            <person name="Strem M.D."/>
            <person name="Melnick R.L."/>
            <person name="Guiltinan M.J."/>
            <person name="Tyler B.M."/>
            <person name="Meinhardt L.W."/>
            <person name="Bailey B.A."/>
        </authorList>
    </citation>
    <scope>NUCLEOTIDE SEQUENCE [LARGE SCALE GENOMIC DNA]</scope>
    <source>
        <strain evidence="5">zdho120</strain>
    </source>
</reference>
<protein>
    <submittedName>
        <fullName evidence="4">Zinc ion binding protein</fullName>
    </submittedName>
</protein>
<accession>A0A225WP07</accession>
<dbReference type="Proteomes" id="UP000198211">
    <property type="component" value="Unassembled WGS sequence"/>
</dbReference>
<dbReference type="SUPFAM" id="SSF57850">
    <property type="entry name" value="RING/U-box"/>
    <property type="match status" value="1"/>
</dbReference>
<evidence type="ECO:0000259" key="3">
    <source>
        <dbReference type="PROSITE" id="PS50089"/>
    </source>
</evidence>
<evidence type="ECO:0000256" key="2">
    <source>
        <dbReference type="SAM" id="MobiDB-lite"/>
    </source>
</evidence>
<gene>
    <name evidence="4" type="ORF">PHMEG_0006364</name>
</gene>
<feature type="compositionally biased region" description="Low complexity" evidence="2">
    <location>
        <begin position="80"/>
        <end position="95"/>
    </location>
</feature>
<comment type="caution">
    <text evidence="4">The sequence shown here is derived from an EMBL/GenBank/DDBJ whole genome shotgun (WGS) entry which is preliminary data.</text>
</comment>
<keyword evidence="5" id="KW-1185">Reference proteome</keyword>
<sequence length="202" mass="22057">MVNVRVICTLCGLDLATASLKNHVGRQSCLERKDTSLKVRRLQEARASKLAYDRRYTRAGRGVLEDLALRIVQPRPEMVPTTDSPSRSSPISIDPPAAPTSPEQEPTFPVGVPSRRPRRLPPVVIVIADDDGDDEDTVTSTAIVEVSTLTNCPICLHTVSDPVIPRSCSPAACSDCMSAFVAHSLRERCLPTCPQCRVVIRM</sequence>
<keyword evidence="1" id="KW-0863">Zinc-finger</keyword>
<dbReference type="PROSITE" id="PS50089">
    <property type="entry name" value="ZF_RING_2"/>
    <property type="match status" value="1"/>
</dbReference>
<dbReference type="AlphaFoldDB" id="A0A225WP07"/>
<dbReference type="OrthoDB" id="133735at2759"/>
<proteinExistence type="predicted"/>
<dbReference type="EMBL" id="NBNE01000447">
    <property type="protein sequence ID" value="OWZ19405.1"/>
    <property type="molecule type" value="Genomic_DNA"/>
</dbReference>
<feature type="region of interest" description="Disordered" evidence="2">
    <location>
        <begin position="74"/>
        <end position="114"/>
    </location>
</feature>
<evidence type="ECO:0000256" key="1">
    <source>
        <dbReference type="PROSITE-ProRule" id="PRU00175"/>
    </source>
</evidence>
<dbReference type="InterPro" id="IPR001841">
    <property type="entry name" value="Znf_RING"/>
</dbReference>
<dbReference type="GO" id="GO:0008270">
    <property type="term" value="F:zinc ion binding"/>
    <property type="evidence" value="ECO:0007669"/>
    <property type="project" value="UniProtKB-KW"/>
</dbReference>
<feature type="domain" description="RING-type" evidence="3">
    <location>
        <begin position="152"/>
        <end position="197"/>
    </location>
</feature>
<keyword evidence="1" id="KW-0862">Zinc</keyword>